<organism evidence="1 2">
    <name type="scientific">Lasallia pustulata</name>
    <dbReference type="NCBI Taxonomy" id="136370"/>
    <lineage>
        <taxon>Eukaryota</taxon>
        <taxon>Fungi</taxon>
        <taxon>Dikarya</taxon>
        <taxon>Ascomycota</taxon>
        <taxon>Pezizomycotina</taxon>
        <taxon>Lecanoromycetes</taxon>
        <taxon>OSLEUM clade</taxon>
        <taxon>Umbilicariomycetidae</taxon>
        <taxon>Umbilicariales</taxon>
        <taxon>Umbilicariaceae</taxon>
        <taxon>Lasallia</taxon>
    </lineage>
</organism>
<dbReference type="AlphaFoldDB" id="A0A5M8PFD3"/>
<gene>
    <name evidence="1" type="ORF">FRX48_08382</name>
</gene>
<accession>A0A5M8PFD3</accession>
<evidence type="ECO:0008006" key="3">
    <source>
        <dbReference type="Google" id="ProtNLM"/>
    </source>
</evidence>
<proteinExistence type="predicted"/>
<sequence>MADPSTWSEFPQHFLFCVLEHTYDPPTLRSWSVTCKLFNAASNKALWRQLTVSRKDLLAESQPLSEKMVAHRVLMALRQPAKFSRTISLPCPATLVERLSSRLADRVDCN</sequence>
<protein>
    <recommendedName>
        <fullName evidence="3">F-box domain-containing protein</fullName>
    </recommendedName>
</protein>
<dbReference type="SUPFAM" id="SSF81383">
    <property type="entry name" value="F-box domain"/>
    <property type="match status" value="1"/>
</dbReference>
<name>A0A5M8PFD3_9LECA</name>
<evidence type="ECO:0000313" key="1">
    <source>
        <dbReference type="EMBL" id="KAA6408031.1"/>
    </source>
</evidence>
<evidence type="ECO:0000313" key="2">
    <source>
        <dbReference type="Proteomes" id="UP000324767"/>
    </source>
</evidence>
<reference evidence="1 2" key="1">
    <citation type="submission" date="2019-09" db="EMBL/GenBank/DDBJ databases">
        <title>The hologenome of the rock-dwelling lichen Lasallia pustulata.</title>
        <authorList>
            <person name="Greshake Tzovaras B."/>
            <person name="Segers F."/>
            <person name="Bicker A."/>
            <person name="Dal Grande F."/>
            <person name="Otte J."/>
            <person name="Hankeln T."/>
            <person name="Schmitt I."/>
            <person name="Ebersberger I."/>
        </authorList>
    </citation>
    <scope>NUCLEOTIDE SEQUENCE [LARGE SCALE GENOMIC DNA]</scope>
    <source>
        <strain evidence="1">A1-1</strain>
    </source>
</reference>
<comment type="caution">
    <text evidence="1">The sequence shown here is derived from an EMBL/GenBank/DDBJ whole genome shotgun (WGS) entry which is preliminary data.</text>
</comment>
<dbReference type="Proteomes" id="UP000324767">
    <property type="component" value="Unassembled WGS sequence"/>
</dbReference>
<dbReference type="EMBL" id="VXIT01000015">
    <property type="protein sequence ID" value="KAA6408031.1"/>
    <property type="molecule type" value="Genomic_DNA"/>
</dbReference>
<dbReference type="InterPro" id="IPR036047">
    <property type="entry name" value="F-box-like_dom_sf"/>
</dbReference>